<accession>F6FYR7</accession>
<feature type="region of interest" description="Disordered" evidence="6">
    <location>
        <begin position="243"/>
        <end position="265"/>
    </location>
</feature>
<evidence type="ECO:0000256" key="1">
    <source>
        <dbReference type="ARBA" id="ARBA00011073"/>
    </source>
</evidence>
<organism evidence="8 9">
    <name type="scientific">Ralstonia solanacearum (strain Po82)</name>
    <dbReference type="NCBI Taxonomy" id="1031711"/>
    <lineage>
        <taxon>Bacteria</taxon>
        <taxon>Pseudomonadati</taxon>
        <taxon>Pseudomonadota</taxon>
        <taxon>Betaproteobacteria</taxon>
        <taxon>Burkholderiales</taxon>
        <taxon>Burkholderiaceae</taxon>
        <taxon>Ralstonia</taxon>
        <taxon>Ralstonia solanacearum species complex</taxon>
    </lineage>
</organism>
<evidence type="ECO:0000256" key="3">
    <source>
        <dbReference type="ARBA" id="ARBA00022801"/>
    </source>
</evidence>
<dbReference type="Pfam" id="PF00082">
    <property type="entry name" value="Peptidase_S8"/>
    <property type="match status" value="1"/>
</dbReference>
<keyword evidence="4 5" id="KW-0720">Serine protease</keyword>
<evidence type="ECO:0000313" key="8">
    <source>
        <dbReference type="EMBL" id="AEG68150.1"/>
    </source>
</evidence>
<dbReference type="InterPro" id="IPR015500">
    <property type="entry name" value="Peptidase_S8_subtilisin-rel"/>
</dbReference>
<comment type="similarity">
    <text evidence="1 5">Belongs to the peptidase S8 family.</text>
</comment>
<dbReference type="InterPro" id="IPR021206">
    <property type="entry name" value="MprA_tail"/>
</dbReference>
<dbReference type="InterPro" id="IPR000209">
    <property type="entry name" value="Peptidase_S8/S53_dom"/>
</dbReference>
<dbReference type="InterPro" id="IPR034176">
    <property type="entry name" value="Peptidases_S8_13"/>
</dbReference>
<dbReference type="PATRIC" id="fig|1031711.3.peg.830"/>
<dbReference type="EMBL" id="CP002819">
    <property type="protein sequence ID" value="AEG68150.1"/>
    <property type="molecule type" value="Genomic_DNA"/>
</dbReference>
<dbReference type="PROSITE" id="PS51892">
    <property type="entry name" value="SUBTILASE"/>
    <property type="match status" value="1"/>
</dbReference>
<dbReference type="PANTHER" id="PTHR43806">
    <property type="entry name" value="PEPTIDASE S8"/>
    <property type="match status" value="1"/>
</dbReference>
<dbReference type="PANTHER" id="PTHR43806:SF11">
    <property type="entry name" value="CEREVISIN-RELATED"/>
    <property type="match status" value="1"/>
</dbReference>
<evidence type="ECO:0000259" key="7">
    <source>
        <dbReference type="PROSITE" id="PS50835"/>
    </source>
</evidence>
<name>F6FYR7_RALS8</name>
<dbReference type="Proteomes" id="UP000007953">
    <property type="component" value="Chromosome"/>
</dbReference>
<evidence type="ECO:0000256" key="4">
    <source>
        <dbReference type="ARBA" id="ARBA00022825"/>
    </source>
</evidence>
<evidence type="ECO:0000256" key="2">
    <source>
        <dbReference type="ARBA" id="ARBA00022670"/>
    </source>
</evidence>
<feature type="compositionally biased region" description="Low complexity" evidence="6">
    <location>
        <begin position="543"/>
        <end position="552"/>
    </location>
</feature>
<dbReference type="GO" id="GO:0004252">
    <property type="term" value="F:serine-type endopeptidase activity"/>
    <property type="evidence" value="ECO:0007669"/>
    <property type="project" value="UniProtKB-UniRule"/>
</dbReference>
<dbReference type="InterPro" id="IPR023828">
    <property type="entry name" value="Peptidase_S8_Ser-AS"/>
</dbReference>
<feature type="region of interest" description="Disordered" evidence="6">
    <location>
        <begin position="537"/>
        <end position="559"/>
    </location>
</feature>
<dbReference type="HOGENOM" id="CLU_011263_8_1_4"/>
<dbReference type="MEROPS" id="S08.107"/>
<dbReference type="eggNOG" id="COG1404">
    <property type="taxonomic scope" value="Bacteria"/>
</dbReference>
<feature type="active site" description="Charge relay system" evidence="5">
    <location>
        <position position="283"/>
    </location>
</feature>
<evidence type="ECO:0000256" key="6">
    <source>
        <dbReference type="SAM" id="MobiDB-lite"/>
    </source>
</evidence>
<dbReference type="Gene3D" id="3.40.50.200">
    <property type="entry name" value="Peptidase S8/S53 domain"/>
    <property type="match status" value="1"/>
</dbReference>
<dbReference type="InterPro" id="IPR007110">
    <property type="entry name" value="Ig-like_dom"/>
</dbReference>
<dbReference type="CDD" id="cd07496">
    <property type="entry name" value="Peptidases_S8_13"/>
    <property type="match status" value="1"/>
</dbReference>
<protein>
    <submittedName>
        <fullName evidence="8">Putative extracellular protease, subtilisin-like protein</fullName>
    </submittedName>
</protein>
<dbReference type="PROSITE" id="PS50835">
    <property type="entry name" value="IG_LIKE"/>
    <property type="match status" value="1"/>
</dbReference>
<dbReference type="AlphaFoldDB" id="F6FYR7"/>
<dbReference type="GO" id="GO:0006508">
    <property type="term" value="P:proteolysis"/>
    <property type="evidence" value="ECO:0007669"/>
    <property type="project" value="UniProtKB-KW"/>
</dbReference>
<gene>
    <name evidence="8" type="ordered locus">RSPO_c00848</name>
</gene>
<evidence type="ECO:0000256" key="5">
    <source>
        <dbReference type="PROSITE-ProRule" id="PRU01240"/>
    </source>
</evidence>
<reference evidence="8 9" key="1">
    <citation type="journal article" date="2011" name="J. Bacteriol.">
        <title>Complete genome sequence of the plant pathogen Ralstonia solanacearum strain Po82.</title>
        <authorList>
            <person name="Xu J."/>
            <person name="Zheng H.J."/>
            <person name="Liu L."/>
            <person name="Pan Z.C."/>
            <person name="Prior P."/>
            <person name="Tang B."/>
            <person name="Xu J.S."/>
            <person name="Zhang H."/>
            <person name="Tian Q."/>
            <person name="Zhang L.Q."/>
            <person name="Feng J."/>
        </authorList>
    </citation>
    <scope>NUCLEOTIDE SEQUENCE [LARGE SCALE GENOMIC DNA]</scope>
    <source>
        <strain evidence="8 9">Po82</strain>
    </source>
</reference>
<dbReference type="InterPro" id="IPR050131">
    <property type="entry name" value="Peptidase_S8_subtilisin-like"/>
</dbReference>
<keyword evidence="2 5" id="KW-0645">Protease</keyword>
<dbReference type="SUPFAM" id="SSF52743">
    <property type="entry name" value="Subtilisin-like"/>
    <property type="match status" value="1"/>
</dbReference>
<feature type="active site" description="Charge relay system" evidence="5">
    <location>
        <position position="470"/>
    </location>
</feature>
<dbReference type="NCBIfam" id="TIGR03867">
    <property type="entry name" value="MprA_tail"/>
    <property type="match status" value="1"/>
</dbReference>
<feature type="active site" description="Charge relay system" evidence="5">
    <location>
        <position position="218"/>
    </location>
</feature>
<feature type="domain" description="Ig-like" evidence="7">
    <location>
        <begin position="45"/>
        <end position="156"/>
    </location>
</feature>
<keyword evidence="3 5" id="KW-0378">Hydrolase</keyword>
<sequence length="586" mass="58480">MRLHTVQFQGTRAAKRLFACYVFKCHPTWADGSPVAWASVTMEPPRMTSLFSRSKRNLRTGAGLLGAALMLACHAVSAAGTAQPQYTGDLIIKWRDDTSGTQKPLSATEAGNRLLSVAQAAGSTLQVKRTLATDAQLMRTGLSDAASIEAAAAKVAQDARVVYVVPDRILYPTATPNDPLFSSQNNLQSPTVVAGGINVAAAWDITQGSSSLVVAVVDTGYTDHPDLSGKILPGYNFISDPARAGNSTGRGSDAHDTGDGVTSSDVSAISGCTSSDIANSTWHGTEVMSVLAAGTNNALDIAGVGWNTRIVPVRTSGKCGALLSDTVDGMLWAGGIAVSGVPANPNPARVVNVSLGSVGSCSAAEQDAINRLAALGTVVVAAAGNEGGAVDAPANCSGAIAVTAHVDSGENASYANVGSQVALSAPGGGCANSQATSSGCTGPVSVIQADSNDGSYSLGNSVVKSVAGTSFSTPEVAGTIALMLSVQSQLSNAQILAGLQQTARAHPSGTYCAIRGGCGAGLLDTAGAVQYAQTTTPAGIGNGSSSSSSSSSSGGGGGGGGGAIEIAYAALLLAAGLAYRRRTTTP</sequence>
<dbReference type="KEGG" id="rsn:RSPO_c00848"/>
<dbReference type="PROSITE" id="PS00138">
    <property type="entry name" value="SUBTILASE_SER"/>
    <property type="match status" value="1"/>
</dbReference>
<proteinExistence type="inferred from homology"/>
<evidence type="ECO:0000313" key="9">
    <source>
        <dbReference type="Proteomes" id="UP000007953"/>
    </source>
</evidence>
<dbReference type="PRINTS" id="PR00723">
    <property type="entry name" value="SUBTILISIN"/>
</dbReference>
<dbReference type="InterPro" id="IPR036852">
    <property type="entry name" value="Peptidase_S8/S53_dom_sf"/>
</dbReference>